<protein>
    <submittedName>
        <fullName evidence="2">Uncharacterized protein</fullName>
    </submittedName>
</protein>
<proteinExistence type="predicted"/>
<feature type="region of interest" description="Disordered" evidence="1">
    <location>
        <begin position="1"/>
        <end position="22"/>
    </location>
</feature>
<keyword evidence="3" id="KW-1185">Reference proteome</keyword>
<reference evidence="3" key="2">
    <citation type="submission" date="2015-01" db="EMBL/GenBank/DDBJ databases">
        <title>Evolutionary Origins and Diversification of the Mycorrhizal Mutualists.</title>
        <authorList>
            <consortium name="DOE Joint Genome Institute"/>
            <consortium name="Mycorrhizal Genomics Consortium"/>
            <person name="Kohler A."/>
            <person name="Kuo A."/>
            <person name="Nagy L.G."/>
            <person name="Floudas D."/>
            <person name="Copeland A."/>
            <person name="Barry K.W."/>
            <person name="Cichocki N."/>
            <person name="Veneault-Fourrey C."/>
            <person name="LaButti K."/>
            <person name="Lindquist E.A."/>
            <person name="Lipzen A."/>
            <person name="Lundell T."/>
            <person name="Morin E."/>
            <person name="Murat C."/>
            <person name="Riley R."/>
            <person name="Ohm R."/>
            <person name="Sun H."/>
            <person name="Tunlid A."/>
            <person name="Henrissat B."/>
            <person name="Grigoriev I.V."/>
            <person name="Hibbett D.S."/>
            <person name="Martin F."/>
        </authorList>
    </citation>
    <scope>NUCLEOTIDE SEQUENCE [LARGE SCALE GENOMIC DNA]</scope>
    <source>
        <strain evidence="3">MUT 4182</strain>
    </source>
</reference>
<evidence type="ECO:0000313" key="2">
    <source>
        <dbReference type="EMBL" id="KIO16066.1"/>
    </source>
</evidence>
<sequence>MKLWQQQTTSRSPVTDRIPPPSNSIGLVDEWTVQASPQVQPHVLPPHSTSTALSFCCLARRLPTWGMMQSSCCGSPR</sequence>
<evidence type="ECO:0000313" key="3">
    <source>
        <dbReference type="Proteomes" id="UP000054248"/>
    </source>
</evidence>
<evidence type="ECO:0000256" key="1">
    <source>
        <dbReference type="SAM" id="MobiDB-lite"/>
    </source>
</evidence>
<dbReference type="AlphaFoldDB" id="A0A0C3Q0V4"/>
<gene>
    <name evidence="2" type="ORF">M407DRAFT_247087</name>
</gene>
<dbReference type="Proteomes" id="UP000054248">
    <property type="component" value="Unassembled WGS sequence"/>
</dbReference>
<dbReference type="EMBL" id="KN823688">
    <property type="protein sequence ID" value="KIO16066.1"/>
    <property type="molecule type" value="Genomic_DNA"/>
</dbReference>
<accession>A0A0C3Q0V4</accession>
<feature type="compositionally biased region" description="Polar residues" evidence="1">
    <location>
        <begin position="1"/>
        <end position="13"/>
    </location>
</feature>
<organism evidence="2 3">
    <name type="scientific">Tulasnella calospora MUT 4182</name>
    <dbReference type="NCBI Taxonomy" id="1051891"/>
    <lineage>
        <taxon>Eukaryota</taxon>
        <taxon>Fungi</taxon>
        <taxon>Dikarya</taxon>
        <taxon>Basidiomycota</taxon>
        <taxon>Agaricomycotina</taxon>
        <taxon>Agaricomycetes</taxon>
        <taxon>Cantharellales</taxon>
        <taxon>Tulasnellaceae</taxon>
        <taxon>Tulasnella</taxon>
    </lineage>
</organism>
<dbReference type="HOGENOM" id="CLU_2639940_0_0_1"/>
<name>A0A0C3Q0V4_9AGAM</name>
<reference evidence="2 3" key="1">
    <citation type="submission" date="2014-04" db="EMBL/GenBank/DDBJ databases">
        <authorList>
            <consortium name="DOE Joint Genome Institute"/>
            <person name="Kuo A."/>
            <person name="Girlanda M."/>
            <person name="Perotto S."/>
            <person name="Kohler A."/>
            <person name="Nagy L.G."/>
            <person name="Floudas D."/>
            <person name="Copeland A."/>
            <person name="Barry K.W."/>
            <person name="Cichocki N."/>
            <person name="Veneault-Fourrey C."/>
            <person name="LaButti K."/>
            <person name="Lindquist E.A."/>
            <person name="Lipzen A."/>
            <person name="Lundell T."/>
            <person name="Morin E."/>
            <person name="Murat C."/>
            <person name="Sun H."/>
            <person name="Tunlid A."/>
            <person name="Henrissat B."/>
            <person name="Grigoriev I.V."/>
            <person name="Hibbett D.S."/>
            <person name="Martin F."/>
            <person name="Nordberg H.P."/>
            <person name="Cantor M.N."/>
            <person name="Hua S.X."/>
        </authorList>
    </citation>
    <scope>NUCLEOTIDE SEQUENCE [LARGE SCALE GENOMIC DNA]</scope>
    <source>
        <strain evidence="2 3">MUT 4182</strain>
    </source>
</reference>